<dbReference type="RefSeq" id="WP_007846216.1">
    <property type="nucleotide sequence ID" value="NZ_AKJY01000091.1"/>
</dbReference>
<reference evidence="1 2" key="1">
    <citation type="journal article" date="2012" name="J. Bacteriol.">
        <title>Twenty-one genome sequences from Pseudomonas species and 19 genome sequences from diverse bacteria isolated from the rhizosphere and endosphere of Populus deltoides.</title>
        <authorList>
            <person name="Brown S.D."/>
            <person name="Utturkar S.M."/>
            <person name="Klingeman D.M."/>
            <person name="Johnson C.M."/>
            <person name="Martin S.L."/>
            <person name="Land M.L."/>
            <person name="Lu T.Y."/>
            <person name="Schadt C.W."/>
            <person name="Doktycz M.J."/>
            <person name="Pelletier D.A."/>
        </authorList>
    </citation>
    <scope>NUCLEOTIDE SEQUENCE [LARGE SCALE GENOMIC DNA]</scope>
    <source>
        <strain evidence="1 2">CF314</strain>
    </source>
</reference>
<organism evidence="1 2">
    <name type="scientific">Chryseobacterium populi</name>
    <dbReference type="NCBI Taxonomy" id="1144316"/>
    <lineage>
        <taxon>Bacteria</taxon>
        <taxon>Pseudomonadati</taxon>
        <taxon>Bacteroidota</taxon>
        <taxon>Flavobacteriia</taxon>
        <taxon>Flavobacteriales</taxon>
        <taxon>Weeksellaceae</taxon>
        <taxon>Chryseobacterium group</taxon>
        <taxon>Chryseobacterium</taxon>
    </lineage>
</organism>
<accession>J2SSN4</accession>
<name>J2SSN4_9FLAO</name>
<dbReference type="Proteomes" id="UP000007509">
    <property type="component" value="Unassembled WGS sequence"/>
</dbReference>
<keyword evidence="2" id="KW-1185">Reference proteome</keyword>
<dbReference type="OrthoDB" id="1260127at2"/>
<dbReference type="PATRIC" id="fig|1144316.3.peg.3603"/>
<protein>
    <recommendedName>
        <fullName evidence="3">Transposase</fullName>
    </recommendedName>
</protein>
<sequence length="113" mass="13433">MKQVNVKNNSPDYKKIYTDILNKRFPGKIKECKEILNKEVLSHLDVININSLIFGNGTKEASEFNQKHRFYNKPTILKILDYQKKHHLNNTQLAMHFKMSRNTVTKWKKIFLV</sequence>
<evidence type="ECO:0000313" key="1">
    <source>
        <dbReference type="EMBL" id="EJL68562.1"/>
    </source>
</evidence>
<evidence type="ECO:0008006" key="3">
    <source>
        <dbReference type="Google" id="ProtNLM"/>
    </source>
</evidence>
<gene>
    <name evidence="1" type="ORF">PMI13_03584</name>
</gene>
<dbReference type="EMBL" id="AKJY01000091">
    <property type="protein sequence ID" value="EJL68562.1"/>
    <property type="molecule type" value="Genomic_DNA"/>
</dbReference>
<proteinExistence type="predicted"/>
<comment type="caution">
    <text evidence="1">The sequence shown here is derived from an EMBL/GenBank/DDBJ whole genome shotgun (WGS) entry which is preliminary data.</text>
</comment>
<evidence type="ECO:0000313" key="2">
    <source>
        <dbReference type="Proteomes" id="UP000007509"/>
    </source>
</evidence>
<dbReference type="AlphaFoldDB" id="J2SSN4"/>